<dbReference type="Gene3D" id="3.40.50.620">
    <property type="entry name" value="HUPs"/>
    <property type="match status" value="1"/>
</dbReference>
<comment type="caution">
    <text evidence="10">The sequence shown here is derived from an EMBL/GenBank/DDBJ whole genome shotgun (WGS) entry which is preliminary data.</text>
</comment>
<evidence type="ECO:0000256" key="5">
    <source>
        <dbReference type="ARBA" id="ARBA00022741"/>
    </source>
</evidence>
<keyword evidence="6 8" id="KW-0274">FAD</keyword>
<evidence type="ECO:0000256" key="7">
    <source>
        <dbReference type="ARBA" id="ARBA00022840"/>
    </source>
</evidence>
<feature type="binding site" evidence="8">
    <location>
        <begin position="13"/>
        <end position="14"/>
    </location>
    <ligand>
        <name>ATP</name>
        <dbReference type="ChEBI" id="CHEBI:30616"/>
    </ligand>
</feature>
<dbReference type="PANTHER" id="PTHR43793">
    <property type="entry name" value="FAD SYNTHASE"/>
    <property type="match status" value="1"/>
</dbReference>
<keyword evidence="1 8" id="KW-0285">Flavoprotein</keyword>
<evidence type="ECO:0000256" key="2">
    <source>
        <dbReference type="ARBA" id="ARBA00022643"/>
    </source>
</evidence>
<protein>
    <recommendedName>
        <fullName evidence="8">FAD synthase</fullName>
        <ecNumber evidence="8">2.7.7.2</ecNumber>
    </recommendedName>
    <alternativeName>
        <fullName evidence="8">FMN adenylyltransferase</fullName>
    </alternativeName>
    <alternativeName>
        <fullName evidence="8">Flavin adenine dinucleotide synthase</fullName>
    </alternativeName>
</protein>
<evidence type="ECO:0000256" key="6">
    <source>
        <dbReference type="ARBA" id="ARBA00022827"/>
    </source>
</evidence>
<dbReference type="HAMAP" id="MF_02115">
    <property type="entry name" value="FAD_synth_arch"/>
    <property type="match status" value="1"/>
</dbReference>
<dbReference type="GO" id="GO:0005524">
    <property type="term" value="F:ATP binding"/>
    <property type="evidence" value="ECO:0007669"/>
    <property type="project" value="UniProtKB-UniRule"/>
</dbReference>
<evidence type="ECO:0000256" key="1">
    <source>
        <dbReference type="ARBA" id="ARBA00022630"/>
    </source>
</evidence>
<gene>
    <name evidence="10" type="primary">hldE_1</name>
    <name evidence="8" type="synonym">ribL</name>
    <name evidence="10" type="ORF">MBFIL_13400</name>
</gene>
<comment type="function">
    <text evidence="8">Catalyzes the transfer of the AMP portion of ATP to flavin mononucleotide (FMN) to produce flavin adenine dinucleotide (FAD) coenzyme.</text>
</comment>
<organism evidence="10 11">
    <name type="scientific">Methanobrevibacter filiformis</name>
    <dbReference type="NCBI Taxonomy" id="55758"/>
    <lineage>
        <taxon>Archaea</taxon>
        <taxon>Methanobacteriati</taxon>
        <taxon>Methanobacteriota</taxon>
        <taxon>Methanomada group</taxon>
        <taxon>Methanobacteria</taxon>
        <taxon>Methanobacteriales</taxon>
        <taxon>Methanobacteriaceae</taxon>
        <taxon>Methanobrevibacter</taxon>
    </lineage>
</organism>
<comment type="catalytic activity">
    <reaction evidence="8">
        <text>FMN + ATP + H(+) = FAD + diphosphate</text>
        <dbReference type="Rhea" id="RHEA:17237"/>
        <dbReference type="ChEBI" id="CHEBI:15378"/>
        <dbReference type="ChEBI" id="CHEBI:30616"/>
        <dbReference type="ChEBI" id="CHEBI:33019"/>
        <dbReference type="ChEBI" id="CHEBI:57692"/>
        <dbReference type="ChEBI" id="CHEBI:58210"/>
        <dbReference type="EC" id="2.7.7.2"/>
    </reaction>
</comment>
<dbReference type="InterPro" id="IPR014729">
    <property type="entry name" value="Rossmann-like_a/b/a_fold"/>
</dbReference>
<feature type="binding site" evidence="8">
    <location>
        <position position="100"/>
    </location>
    <ligand>
        <name>ATP</name>
        <dbReference type="ChEBI" id="CHEBI:30616"/>
    </ligand>
</feature>
<dbReference type="SUPFAM" id="SSF52374">
    <property type="entry name" value="Nucleotidylyl transferase"/>
    <property type="match status" value="1"/>
</dbReference>
<keyword evidence="11" id="KW-1185">Reference proteome</keyword>
<dbReference type="PATRIC" id="fig|55758.3.peg.1524"/>
<dbReference type="InterPro" id="IPR024902">
    <property type="entry name" value="FAD_synth_RibL"/>
</dbReference>
<feature type="binding site" evidence="8">
    <location>
        <begin position="18"/>
        <end position="21"/>
    </location>
    <ligand>
        <name>ATP</name>
        <dbReference type="ChEBI" id="CHEBI:30616"/>
    </ligand>
</feature>
<sequence>MNKEEKIVMATGTFDILHPGHGLYLKKAKELGGKNSKLVVVVAKDSTVYKKKRVPIIDENQRLEMIKLLKYVDEAYLGYENNMFKIVHEISPDIIAIGQDQNYDINKLKNDLKSHAINADVIRVQDYKISKLDSSCKIIKKIKDTKFKKNTFEDC</sequence>
<keyword evidence="5 8" id="KW-0547">Nucleotide-binding</keyword>
<evidence type="ECO:0000256" key="3">
    <source>
        <dbReference type="ARBA" id="ARBA00022679"/>
    </source>
</evidence>
<dbReference type="PANTHER" id="PTHR43793:SF1">
    <property type="entry name" value="FAD SYNTHASE"/>
    <property type="match status" value="1"/>
</dbReference>
<feature type="domain" description="Cytidyltransferase-like" evidence="9">
    <location>
        <begin position="10"/>
        <end position="140"/>
    </location>
</feature>
<dbReference type="EC" id="2.7.7.2" evidence="8"/>
<comment type="pathway">
    <text evidence="8">Cofactor biosynthesis; FAD biosynthesis; FAD from FMN: step 1/1.</text>
</comment>
<dbReference type="UniPathway" id="UPA00277">
    <property type="reaction ID" value="UER00407"/>
</dbReference>
<feature type="binding site" evidence="8">
    <location>
        <position position="127"/>
    </location>
    <ligand>
        <name>ATP</name>
        <dbReference type="ChEBI" id="CHEBI:30616"/>
    </ligand>
</feature>
<name>A0A162FE49_9EURY</name>
<proteinExistence type="inferred from homology"/>
<evidence type="ECO:0000256" key="4">
    <source>
        <dbReference type="ARBA" id="ARBA00022695"/>
    </source>
</evidence>
<keyword evidence="2 8" id="KW-0288">FMN</keyword>
<evidence type="ECO:0000256" key="8">
    <source>
        <dbReference type="HAMAP-Rule" id="MF_02115"/>
    </source>
</evidence>
<dbReference type="Proteomes" id="UP000077066">
    <property type="component" value="Unassembled WGS sequence"/>
</dbReference>
<comment type="subunit">
    <text evidence="8">Homodimer.</text>
</comment>
<dbReference type="AlphaFoldDB" id="A0A162FE49"/>
<dbReference type="InterPro" id="IPR050385">
    <property type="entry name" value="Archaeal_FAD_synthase"/>
</dbReference>
<dbReference type="EMBL" id="LWMT01000243">
    <property type="protein sequence ID" value="KZX11695.1"/>
    <property type="molecule type" value="Genomic_DNA"/>
</dbReference>
<accession>A0A162FE49</accession>
<dbReference type="NCBIfam" id="TIGR00125">
    <property type="entry name" value="cyt_tran_rel"/>
    <property type="match status" value="1"/>
</dbReference>
<dbReference type="InterPro" id="IPR004821">
    <property type="entry name" value="Cyt_trans-like"/>
</dbReference>
<comment type="similarity">
    <text evidence="8">Belongs to the archaeal FAD synthase family.</text>
</comment>
<dbReference type="RefSeq" id="WP_157078715.1">
    <property type="nucleotide sequence ID" value="NZ_LWMT01000243.1"/>
</dbReference>
<dbReference type="Pfam" id="PF01467">
    <property type="entry name" value="CTP_transf_like"/>
    <property type="match status" value="1"/>
</dbReference>
<keyword evidence="4 8" id="KW-0548">Nucleotidyltransferase</keyword>
<reference evidence="10 11" key="1">
    <citation type="submission" date="2016-04" db="EMBL/GenBank/DDBJ databases">
        <title>Genome sequence of Methanobrevibacter filiformis DSM 11501.</title>
        <authorList>
            <person name="Poehlein A."/>
            <person name="Seedorf H."/>
            <person name="Daniel R."/>
        </authorList>
    </citation>
    <scope>NUCLEOTIDE SEQUENCE [LARGE SCALE GENOMIC DNA]</scope>
    <source>
        <strain evidence="10 11">DSM 11501</strain>
    </source>
</reference>
<dbReference type="GO" id="GO:0003919">
    <property type="term" value="F:FMN adenylyltransferase activity"/>
    <property type="evidence" value="ECO:0007669"/>
    <property type="project" value="UniProtKB-UniRule"/>
</dbReference>
<keyword evidence="3 8" id="KW-0808">Transferase</keyword>
<keyword evidence="7 8" id="KW-0067">ATP-binding</keyword>
<evidence type="ECO:0000313" key="11">
    <source>
        <dbReference type="Proteomes" id="UP000077066"/>
    </source>
</evidence>
<dbReference type="GO" id="GO:0006747">
    <property type="term" value="P:FAD biosynthetic process"/>
    <property type="evidence" value="ECO:0007669"/>
    <property type="project" value="UniProtKB-UniRule"/>
</dbReference>
<comment type="cofactor">
    <cofactor evidence="8">
        <name>a divalent metal cation</name>
        <dbReference type="ChEBI" id="CHEBI:60240"/>
    </cofactor>
</comment>
<evidence type="ECO:0000313" key="10">
    <source>
        <dbReference type="EMBL" id="KZX11695.1"/>
    </source>
</evidence>
<dbReference type="OrthoDB" id="1912at2157"/>
<evidence type="ECO:0000259" key="9">
    <source>
        <dbReference type="Pfam" id="PF01467"/>
    </source>
</evidence>
<dbReference type="STRING" id="55758.MBFIL_13400"/>
<dbReference type="GO" id="GO:0046444">
    <property type="term" value="P:FMN metabolic process"/>
    <property type="evidence" value="ECO:0007669"/>
    <property type="project" value="UniProtKB-UniRule"/>
</dbReference>